<dbReference type="RefSeq" id="WP_188175229.1">
    <property type="nucleotide sequence ID" value="NZ_JACVVD010000004.1"/>
</dbReference>
<dbReference type="SUPFAM" id="SSF54593">
    <property type="entry name" value="Glyoxalase/Bleomycin resistance protein/Dihydroxybiphenyl dioxygenase"/>
    <property type="match status" value="1"/>
</dbReference>
<protein>
    <submittedName>
        <fullName evidence="2">VOC family protein</fullName>
    </submittedName>
</protein>
<dbReference type="AlphaFoldDB" id="A0A926KSZ6"/>
<dbReference type="Gene3D" id="3.10.180.10">
    <property type="entry name" value="2,3-Dihydroxybiphenyl 1,2-Dioxygenase, domain 1"/>
    <property type="match status" value="1"/>
</dbReference>
<dbReference type="PROSITE" id="PS51819">
    <property type="entry name" value="VOC"/>
    <property type="match status" value="1"/>
</dbReference>
<comment type="caution">
    <text evidence="2">The sequence shown here is derived from an EMBL/GenBank/DDBJ whole genome shotgun (WGS) entry which is preliminary data.</text>
</comment>
<feature type="domain" description="VOC" evidence="1">
    <location>
        <begin position="8"/>
        <end position="117"/>
    </location>
</feature>
<dbReference type="InterPro" id="IPR004360">
    <property type="entry name" value="Glyas_Fos-R_dOase_dom"/>
</dbReference>
<gene>
    <name evidence="2" type="ORF">ICC18_15110</name>
</gene>
<dbReference type="PANTHER" id="PTHR36437">
    <property type="entry name" value="GLYOXALASE/BLEOMYCIN RESISTANCE PROTEIN/DIOXYGENASE"/>
    <property type="match status" value="1"/>
</dbReference>
<dbReference type="Pfam" id="PF00903">
    <property type="entry name" value="Glyoxalase"/>
    <property type="match status" value="1"/>
</dbReference>
<dbReference type="InterPro" id="IPR029068">
    <property type="entry name" value="Glyas_Bleomycin-R_OHBP_Dase"/>
</dbReference>
<keyword evidence="3" id="KW-1185">Reference proteome</keyword>
<evidence type="ECO:0000259" key="1">
    <source>
        <dbReference type="PROSITE" id="PS51819"/>
    </source>
</evidence>
<reference evidence="2" key="1">
    <citation type="submission" date="2020-09" db="EMBL/GenBank/DDBJ databases">
        <title>Draft Genome Sequence of Paenibacillus sp. WST5.</title>
        <authorList>
            <person name="Bao Z."/>
        </authorList>
    </citation>
    <scope>NUCLEOTIDE SEQUENCE</scope>
    <source>
        <strain evidence="2">WST5</strain>
    </source>
</reference>
<sequence length="120" mass="14035">MDPIIKKDIIGVMLYVNDLEKASEWYCSSLGFRLGNYDFNDFVELTLDGQYVMHLFKVENFDPIERAVFTFDTKDIKTTHQSLTDKGIETSTIKEYGDHSAFTFKDCDRNTLMICQFYNK</sequence>
<evidence type="ECO:0000313" key="3">
    <source>
        <dbReference type="Proteomes" id="UP000650466"/>
    </source>
</evidence>
<dbReference type="Proteomes" id="UP000650466">
    <property type="component" value="Unassembled WGS sequence"/>
</dbReference>
<name>A0A926KSZ6_9BACL</name>
<dbReference type="EMBL" id="JACVVD010000004">
    <property type="protein sequence ID" value="MBD0381455.1"/>
    <property type="molecule type" value="Genomic_DNA"/>
</dbReference>
<accession>A0A926KSZ6</accession>
<organism evidence="2 3">
    <name type="scientific">Paenibacillus sedimenti</name>
    <dbReference type="NCBI Taxonomy" id="2770274"/>
    <lineage>
        <taxon>Bacteria</taxon>
        <taxon>Bacillati</taxon>
        <taxon>Bacillota</taxon>
        <taxon>Bacilli</taxon>
        <taxon>Bacillales</taxon>
        <taxon>Paenibacillaceae</taxon>
        <taxon>Paenibacillus</taxon>
    </lineage>
</organism>
<dbReference type="PANTHER" id="PTHR36437:SF2">
    <property type="entry name" value="GLYOXALASE_BLEOMYCIN RESISTANCE PROTEIN_DIOXYGENASE"/>
    <property type="match status" value="1"/>
</dbReference>
<evidence type="ECO:0000313" key="2">
    <source>
        <dbReference type="EMBL" id="MBD0381455.1"/>
    </source>
</evidence>
<proteinExistence type="predicted"/>
<dbReference type="InterPro" id="IPR037523">
    <property type="entry name" value="VOC_core"/>
</dbReference>